<dbReference type="AlphaFoldDB" id="A0A562SK19"/>
<proteinExistence type="predicted"/>
<evidence type="ECO:0000256" key="1">
    <source>
        <dbReference type="SAM" id="SignalP"/>
    </source>
</evidence>
<accession>A0A562SK19</accession>
<protein>
    <submittedName>
        <fullName evidence="3">Surface antigen-like variable number repeat protein</fullName>
    </submittedName>
</protein>
<feature type="chain" id="PRO_5022215759" evidence="1">
    <location>
        <begin position="25"/>
        <end position="497"/>
    </location>
</feature>
<comment type="caution">
    <text evidence="3">The sequence shown here is derived from an EMBL/GenBank/DDBJ whole genome shotgun (WGS) entry which is preliminary data.</text>
</comment>
<gene>
    <name evidence="3" type="ORF">IQ13_2625</name>
</gene>
<organism evidence="3 4">
    <name type="scientific">Lacibacter cauensis</name>
    <dbReference type="NCBI Taxonomy" id="510947"/>
    <lineage>
        <taxon>Bacteria</taxon>
        <taxon>Pseudomonadati</taxon>
        <taxon>Bacteroidota</taxon>
        <taxon>Chitinophagia</taxon>
        <taxon>Chitinophagales</taxon>
        <taxon>Chitinophagaceae</taxon>
        <taxon>Lacibacter</taxon>
    </lineage>
</organism>
<feature type="signal peptide" evidence="1">
    <location>
        <begin position="1"/>
        <end position="24"/>
    </location>
</feature>
<name>A0A562SK19_9BACT</name>
<dbReference type="Gene3D" id="2.40.160.50">
    <property type="entry name" value="membrane protein fhac: a member of the omp85/tpsb transporter family"/>
    <property type="match status" value="1"/>
</dbReference>
<dbReference type="EMBL" id="VLLE01000004">
    <property type="protein sequence ID" value="TWI81607.1"/>
    <property type="molecule type" value="Genomic_DNA"/>
</dbReference>
<keyword evidence="1" id="KW-0732">Signal</keyword>
<feature type="domain" description="POTRA" evidence="2">
    <location>
        <begin position="51"/>
        <end position="126"/>
    </location>
</feature>
<evidence type="ECO:0000313" key="3">
    <source>
        <dbReference type="EMBL" id="TWI81607.1"/>
    </source>
</evidence>
<dbReference type="Pfam" id="PF07244">
    <property type="entry name" value="POTRA"/>
    <property type="match status" value="1"/>
</dbReference>
<reference evidence="3 4" key="1">
    <citation type="journal article" date="2015" name="Stand. Genomic Sci.">
        <title>Genomic Encyclopedia of Bacterial and Archaeal Type Strains, Phase III: the genomes of soil and plant-associated and newly described type strains.</title>
        <authorList>
            <person name="Whitman W.B."/>
            <person name="Woyke T."/>
            <person name="Klenk H.P."/>
            <person name="Zhou Y."/>
            <person name="Lilburn T.G."/>
            <person name="Beck B.J."/>
            <person name="De Vos P."/>
            <person name="Vandamme P."/>
            <person name="Eisen J.A."/>
            <person name="Garrity G."/>
            <person name="Hugenholtz P."/>
            <person name="Kyrpides N.C."/>
        </authorList>
    </citation>
    <scope>NUCLEOTIDE SEQUENCE [LARGE SCALE GENOMIC DNA]</scope>
    <source>
        <strain evidence="3 4">CGMCC 1.7271</strain>
    </source>
</reference>
<evidence type="ECO:0000313" key="4">
    <source>
        <dbReference type="Proteomes" id="UP000316167"/>
    </source>
</evidence>
<evidence type="ECO:0000259" key="2">
    <source>
        <dbReference type="Pfam" id="PF07244"/>
    </source>
</evidence>
<dbReference type="GO" id="GO:0019867">
    <property type="term" value="C:outer membrane"/>
    <property type="evidence" value="ECO:0007669"/>
    <property type="project" value="InterPro"/>
</dbReference>
<dbReference type="Gene3D" id="3.10.20.310">
    <property type="entry name" value="membrane protein fhac"/>
    <property type="match status" value="1"/>
</dbReference>
<sequence length="497" mass="57609">MQSKLIYSICLIFALQCAMQRLYAQPSVAIDTAKERLQKIIHQFPDSAEITIRSITIDGHKRTKDYIILREIPFRAGAKFSAGQLEGIIEQARLNVFNTLLFLEVIPRITNWSETQIDLLFDVKERWYIFPSPYFKLVDRNPNQWLVEQDGSLERVNYGLKLNWDNVSGRRDKLNFNFINGYTREYSVFYEQPYADKKLERGFLGGIFYKQSRQMAYATDSNKQVFYPAGNGQINAFVRTTVKIEAGYTIRKGINHRHAFRLSYVDELIPDTISALIRNNSLKGYLPFFTDNKARQRFGEFVYTYQYLNANNNVYPWRGFLFSGSFTQRGLGLKGMNLWQFQGKAGKFFQLSKTTSTALVGYYMVKVPFKQPMYNMAALGYGDWFLRGLEYYVIDGVQAAILKSTLRQEVANINVPTFIIKNEKYKKIPFKIVAKVYGDIGASHLPTGSNSVLNNRFLYTYGAGIDVLSYYDFVARFEYSFNQLGQNGLFLHMRRDF</sequence>
<keyword evidence="4" id="KW-1185">Reference proteome</keyword>
<dbReference type="Proteomes" id="UP000316167">
    <property type="component" value="Unassembled WGS sequence"/>
</dbReference>
<dbReference type="InterPro" id="IPR010827">
    <property type="entry name" value="BamA/TamA_POTRA"/>
</dbReference>